<gene>
    <name evidence="2" type="ORF">Ahy_B10g105724</name>
</gene>
<protein>
    <recommendedName>
        <fullName evidence="4">Zinc finger GRF-type domain-containing protein</fullName>
    </recommendedName>
</protein>
<evidence type="ECO:0008006" key="4">
    <source>
        <dbReference type="Google" id="ProtNLM"/>
    </source>
</evidence>
<name>A0A444X8P8_ARAHY</name>
<evidence type="ECO:0000313" key="2">
    <source>
        <dbReference type="EMBL" id="RYQ86059.1"/>
    </source>
</evidence>
<reference evidence="2 3" key="1">
    <citation type="submission" date="2019-01" db="EMBL/GenBank/DDBJ databases">
        <title>Sequencing of cultivated peanut Arachis hypogaea provides insights into genome evolution and oil improvement.</title>
        <authorList>
            <person name="Chen X."/>
        </authorList>
    </citation>
    <scope>NUCLEOTIDE SEQUENCE [LARGE SCALE GENOMIC DNA]</scope>
    <source>
        <strain evidence="3">cv. Fuhuasheng</strain>
        <tissue evidence="2">Leaves</tissue>
    </source>
</reference>
<comment type="caution">
    <text evidence="2">The sequence shown here is derived from an EMBL/GenBank/DDBJ whole genome shotgun (WGS) entry which is preliminary data.</text>
</comment>
<sequence>MGGGSNLIGSSSNRRSKGSCWRRTTRSSHEQLLDRCGCGSQPVLKWSGTEANPGRPFYGCPNCNVGSQTSIGSKRDKITILASILGSQLPTGNKREKTIIPCLYLRGIILNQEQVGRTTPLHLSWELKP</sequence>
<proteinExistence type="predicted"/>
<evidence type="ECO:0000313" key="3">
    <source>
        <dbReference type="Proteomes" id="UP000289738"/>
    </source>
</evidence>
<keyword evidence="3" id="KW-1185">Reference proteome</keyword>
<accession>A0A444X8P8</accession>
<dbReference type="EMBL" id="SDMP01000020">
    <property type="protein sequence ID" value="RYQ86059.1"/>
    <property type="molecule type" value="Genomic_DNA"/>
</dbReference>
<dbReference type="Proteomes" id="UP000289738">
    <property type="component" value="Chromosome B10"/>
</dbReference>
<organism evidence="2 3">
    <name type="scientific">Arachis hypogaea</name>
    <name type="common">Peanut</name>
    <dbReference type="NCBI Taxonomy" id="3818"/>
    <lineage>
        <taxon>Eukaryota</taxon>
        <taxon>Viridiplantae</taxon>
        <taxon>Streptophyta</taxon>
        <taxon>Embryophyta</taxon>
        <taxon>Tracheophyta</taxon>
        <taxon>Spermatophyta</taxon>
        <taxon>Magnoliopsida</taxon>
        <taxon>eudicotyledons</taxon>
        <taxon>Gunneridae</taxon>
        <taxon>Pentapetalae</taxon>
        <taxon>rosids</taxon>
        <taxon>fabids</taxon>
        <taxon>Fabales</taxon>
        <taxon>Fabaceae</taxon>
        <taxon>Papilionoideae</taxon>
        <taxon>50 kb inversion clade</taxon>
        <taxon>dalbergioids sensu lato</taxon>
        <taxon>Dalbergieae</taxon>
        <taxon>Pterocarpus clade</taxon>
        <taxon>Arachis</taxon>
    </lineage>
</organism>
<evidence type="ECO:0000256" key="1">
    <source>
        <dbReference type="SAM" id="MobiDB-lite"/>
    </source>
</evidence>
<dbReference type="AlphaFoldDB" id="A0A444X8P8"/>
<feature type="region of interest" description="Disordered" evidence="1">
    <location>
        <begin position="1"/>
        <end position="22"/>
    </location>
</feature>